<dbReference type="EMBL" id="DYWT01000190">
    <property type="protein sequence ID" value="HJF32426.1"/>
    <property type="molecule type" value="Genomic_DNA"/>
</dbReference>
<dbReference type="GO" id="GO:0048029">
    <property type="term" value="F:monosaccharide binding"/>
    <property type="evidence" value="ECO:0007669"/>
    <property type="project" value="InterPro"/>
</dbReference>
<dbReference type="Gene3D" id="3.40.1650.10">
    <property type="entry name" value="RbsD-like domain"/>
    <property type="match status" value="1"/>
</dbReference>
<dbReference type="NCBIfam" id="NF008761">
    <property type="entry name" value="PRK11797.1"/>
    <property type="match status" value="1"/>
</dbReference>
<reference evidence="7" key="2">
    <citation type="submission" date="2021-09" db="EMBL/GenBank/DDBJ databases">
        <authorList>
            <person name="Gilroy R."/>
        </authorList>
    </citation>
    <scope>NUCLEOTIDE SEQUENCE</scope>
    <source>
        <strain evidence="7">CHK171-7178</strain>
    </source>
</reference>
<evidence type="ECO:0000256" key="4">
    <source>
        <dbReference type="ARBA" id="ARBA00023235"/>
    </source>
</evidence>
<keyword evidence="4 6" id="KW-0413">Isomerase</keyword>
<comment type="subcellular location">
    <subcellularLocation>
        <location evidence="6">Cytoplasm</location>
    </subcellularLocation>
</comment>
<comment type="catalytic activity">
    <reaction evidence="1 6">
        <text>beta-D-ribopyranose = beta-D-ribofuranose</text>
        <dbReference type="Rhea" id="RHEA:25432"/>
        <dbReference type="ChEBI" id="CHEBI:27476"/>
        <dbReference type="ChEBI" id="CHEBI:47002"/>
        <dbReference type="EC" id="5.4.99.62"/>
    </reaction>
</comment>
<keyword evidence="3 6" id="KW-0963">Cytoplasm</keyword>
<organism evidence="7 8">
    <name type="scientific">Sporosarcina psychrophila</name>
    <name type="common">Bacillus psychrophilus</name>
    <dbReference type="NCBI Taxonomy" id="1476"/>
    <lineage>
        <taxon>Bacteria</taxon>
        <taxon>Bacillati</taxon>
        <taxon>Bacillota</taxon>
        <taxon>Bacilli</taxon>
        <taxon>Bacillales</taxon>
        <taxon>Caryophanaceae</taxon>
        <taxon>Sporosarcina</taxon>
    </lineage>
</organism>
<dbReference type="SUPFAM" id="SSF102546">
    <property type="entry name" value="RbsD-like"/>
    <property type="match status" value="1"/>
</dbReference>
<dbReference type="PANTHER" id="PTHR37831:SF1">
    <property type="entry name" value="D-RIBOSE PYRANASE"/>
    <property type="match status" value="1"/>
</dbReference>
<evidence type="ECO:0000256" key="5">
    <source>
        <dbReference type="ARBA" id="ARBA00023277"/>
    </source>
</evidence>
<dbReference type="PANTHER" id="PTHR37831">
    <property type="entry name" value="D-RIBOSE PYRANASE"/>
    <property type="match status" value="1"/>
</dbReference>
<comment type="subunit">
    <text evidence="6">Homodecamer.</text>
</comment>
<dbReference type="GO" id="GO:0005829">
    <property type="term" value="C:cytosol"/>
    <property type="evidence" value="ECO:0007669"/>
    <property type="project" value="TreeGrafter"/>
</dbReference>
<accession>A0A921KDR7</accession>
<feature type="binding site" evidence="6">
    <location>
        <position position="28"/>
    </location>
    <ligand>
        <name>substrate</name>
    </ligand>
</feature>
<evidence type="ECO:0000256" key="3">
    <source>
        <dbReference type="ARBA" id="ARBA00022490"/>
    </source>
</evidence>
<evidence type="ECO:0000256" key="1">
    <source>
        <dbReference type="ARBA" id="ARBA00000223"/>
    </source>
</evidence>
<protein>
    <recommendedName>
        <fullName evidence="2 6">D-ribose pyranase</fullName>
        <ecNumber evidence="2 6">5.4.99.62</ecNumber>
    </recommendedName>
</protein>
<evidence type="ECO:0000313" key="7">
    <source>
        <dbReference type="EMBL" id="HJF32426.1"/>
    </source>
</evidence>
<dbReference type="GO" id="GO:0062193">
    <property type="term" value="F:D-ribose pyranase activity"/>
    <property type="evidence" value="ECO:0007669"/>
    <property type="project" value="UniProtKB-EC"/>
</dbReference>
<dbReference type="InterPro" id="IPR023750">
    <property type="entry name" value="RbsD-like_sf"/>
</dbReference>
<dbReference type="Pfam" id="PF05025">
    <property type="entry name" value="RbsD_FucU"/>
    <property type="match status" value="1"/>
</dbReference>
<sequence length="129" mass="14237">MKKQGILNRELAAIFAKLGHTDQVTIADCGLPIPEGVRCIDLSYTIGKPSFTEIVGTVLEDLEVEHAFIASEMEGQNTKVYETLHSKLPAITKLPHENFKQLTRKSKVIIRTGEATPYANIVLQSGVIF</sequence>
<feature type="active site" description="Proton donor" evidence="6">
    <location>
        <position position="20"/>
    </location>
</feature>
<reference evidence="7" key="1">
    <citation type="journal article" date="2021" name="PeerJ">
        <title>Extensive microbial diversity within the chicken gut microbiome revealed by metagenomics and culture.</title>
        <authorList>
            <person name="Gilroy R."/>
            <person name="Ravi A."/>
            <person name="Getino M."/>
            <person name="Pursley I."/>
            <person name="Horton D.L."/>
            <person name="Alikhan N.F."/>
            <person name="Baker D."/>
            <person name="Gharbi K."/>
            <person name="Hall N."/>
            <person name="Watson M."/>
            <person name="Adriaenssens E.M."/>
            <person name="Foster-Nyarko E."/>
            <person name="Jarju S."/>
            <person name="Secka A."/>
            <person name="Antonio M."/>
            <person name="Oren A."/>
            <person name="Chaudhuri R.R."/>
            <person name="La Ragione R."/>
            <person name="Hildebrand F."/>
            <person name="Pallen M.J."/>
        </authorList>
    </citation>
    <scope>NUCLEOTIDE SEQUENCE</scope>
    <source>
        <strain evidence="7">CHK171-7178</strain>
    </source>
</reference>
<dbReference type="EC" id="5.4.99.62" evidence="2 6"/>
<name>A0A921KDR7_SPOPS</name>
<evidence type="ECO:0000256" key="6">
    <source>
        <dbReference type="HAMAP-Rule" id="MF_01661"/>
    </source>
</evidence>
<comment type="pathway">
    <text evidence="6">Carbohydrate metabolism; D-ribose degradation; D-ribose 5-phosphate from beta-D-ribopyranose: step 1/2.</text>
</comment>
<evidence type="ECO:0000313" key="8">
    <source>
        <dbReference type="Proteomes" id="UP000698173"/>
    </source>
</evidence>
<dbReference type="GO" id="GO:0019303">
    <property type="term" value="P:D-ribose catabolic process"/>
    <property type="evidence" value="ECO:0007669"/>
    <property type="project" value="UniProtKB-UniRule"/>
</dbReference>
<dbReference type="HAMAP" id="MF_01661">
    <property type="entry name" value="D_rib_pyranase"/>
    <property type="match status" value="1"/>
</dbReference>
<feature type="binding site" evidence="6">
    <location>
        <position position="96"/>
    </location>
    <ligand>
        <name>substrate</name>
    </ligand>
</feature>
<evidence type="ECO:0000256" key="2">
    <source>
        <dbReference type="ARBA" id="ARBA00012862"/>
    </source>
</evidence>
<dbReference type="InterPro" id="IPR007721">
    <property type="entry name" value="RbsD_FucU"/>
</dbReference>
<keyword evidence="5 6" id="KW-0119">Carbohydrate metabolism</keyword>
<comment type="similarity">
    <text evidence="6">Belongs to the RbsD / FucU family. RbsD subfamily.</text>
</comment>
<comment type="caution">
    <text evidence="7">The sequence shown here is derived from an EMBL/GenBank/DDBJ whole genome shotgun (WGS) entry which is preliminary data.</text>
</comment>
<dbReference type="InterPro" id="IPR023064">
    <property type="entry name" value="D-ribose_pyranase"/>
</dbReference>
<dbReference type="GO" id="GO:0016872">
    <property type="term" value="F:intramolecular lyase activity"/>
    <property type="evidence" value="ECO:0007669"/>
    <property type="project" value="UniProtKB-UniRule"/>
</dbReference>
<dbReference type="AlphaFoldDB" id="A0A921KDR7"/>
<gene>
    <name evidence="6 7" type="primary">rbsD</name>
    <name evidence="7" type="ORF">K8V56_11715</name>
</gene>
<proteinExistence type="inferred from homology"/>
<comment type="function">
    <text evidence="6">Catalyzes the interconversion of beta-pyran and beta-furan forms of D-ribose.</text>
</comment>
<dbReference type="Proteomes" id="UP000698173">
    <property type="component" value="Unassembled WGS sequence"/>
</dbReference>
<feature type="binding site" evidence="6">
    <location>
        <begin position="118"/>
        <end position="120"/>
    </location>
    <ligand>
        <name>substrate</name>
    </ligand>
</feature>